<dbReference type="STRING" id="1859457.BET10_11630"/>
<dbReference type="Proteomes" id="UP000179786">
    <property type="component" value="Unassembled WGS sequence"/>
</dbReference>
<gene>
    <name evidence="2" type="ORF">BET10_11630</name>
</gene>
<evidence type="ECO:0008006" key="4">
    <source>
        <dbReference type="Google" id="ProtNLM"/>
    </source>
</evidence>
<feature type="chain" id="PRO_5010276600" description="DUF3718 domain-containing protein" evidence="1">
    <location>
        <begin position="24"/>
        <end position="119"/>
    </location>
</feature>
<dbReference type="OrthoDB" id="6314972at2"/>
<proteinExistence type="predicted"/>
<comment type="caution">
    <text evidence="2">The sequence shown here is derived from an EMBL/GenBank/DDBJ whole genome shotgun (WGS) entry which is preliminary data.</text>
</comment>
<feature type="signal peptide" evidence="1">
    <location>
        <begin position="1"/>
        <end position="23"/>
    </location>
</feature>
<dbReference type="Pfam" id="PF12514">
    <property type="entry name" value="DUF3718"/>
    <property type="match status" value="1"/>
</dbReference>
<evidence type="ECO:0000256" key="1">
    <source>
        <dbReference type="SAM" id="SignalP"/>
    </source>
</evidence>
<dbReference type="InterPro" id="IPR022193">
    <property type="entry name" value="DUF3718"/>
</dbReference>
<evidence type="ECO:0000313" key="2">
    <source>
        <dbReference type="EMBL" id="OHU91454.1"/>
    </source>
</evidence>
<dbReference type="EMBL" id="MKJU01000025">
    <property type="protein sequence ID" value="OHU91454.1"/>
    <property type="molecule type" value="Genomic_DNA"/>
</dbReference>
<dbReference type="AlphaFoldDB" id="A0A1S1MZ64"/>
<dbReference type="RefSeq" id="WP_070985369.1">
    <property type="nucleotide sequence ID" value="NZ_MKJU01000025.1"/>
</dbReference>
<keyword evidence="3" id="KW-1185">Reference proteome</keyword>
<accession>A0A1S1MZ64</accession>
<keyword evidence="1" id="KW-0732">Signal</keyword>
<organism evidence="2 3">
    <name type="scientific">Pseudoalteromonas amylolytica</name>
    <dbReference type="NCBI Taxonomy" id="1859457"/>
    <lineage>
        <taxon>Bacteria</taxon>
        <taxon>Pseudomonadati</taxon>
        <taxon>Pseudomonadota</taxon>
        <taxon>Gammaproteobacteria</taxon>
        <taxon>Alteromonadales</taxon>
        <taxon>Pseudoalteromonadaceae</taxon>
        <taxon>Pseudoalteromonas</taxon>
    </lineage>
</organism>
<protein>
    <recommendedName>
        <fullName evidence="4">DUF3718 domain-containing protein</fullName>
    </recommendedName>
</protein>
<sequence length="119" mass="12838">MNKLAPLCTITLLSGLLVTTAHAKQFVAADDSLATELCMAIASNHSLSLRKTMAEHHVSTNVMQNRLACNGQSTTKFASIHRLNNTAKLLRLDLTTHTEIRDLSASTTQADTFVVSGSK</sequence>
<reference evidence="2 3" key="1">
    <citation type="submission" date="2016-09" db="EMBL/GenBank/DDBJ databases">
        <title>Pseudoalteromonas amylolytica sp. nov., isolated from the surface seawater.</title>
        <authorList>
            <person name="Wu Y.-H."/>
            <person name="Cheng H."/>
            <person name="Jin X.-B."/>
            <person name="Wang C.-S."/>
            <person name="Xu X.-W."/>
        </authorList>
    </citation>
    <scope>NUCLEOTIDE SEQUENCE [LARGE SCALE GENOMIC DNA]</scope>
    <source>
        <strain evidence="2 3">JW1</strain>
    </source>
</reference>
<name>A0A1S1MZ64_9GAMM</name>
<evidence type="ECO:0000313" key="3">
    <source>
        <dbReference type="Proteomes" id="UP000179786"/>
    </source>
</evidence>